<evidence type="ECO:0000313" key="3">
    <source>
        <dbReference type="Proteomes" id="UP000185725"/>
    </source>
</evidence>
<dbReference type="KEGG" id="cil:EG358_08045"/>
<evidence type="ECO:0000313" key="2">
    <source>
        <dbReference type="EMBL" id="SUX43807.1"/>
    </source>
</evidence>
<keyword evidence="3" id="KW-1185">Reference proteome</keyword>
<gene>
    <name evidence="2" type="ORF">NCTC13560_02221</name>
    <name evidence="1" type="ORF">SAMN05421682_11041</name>
</gene>
<organism evidence="2 4">
    <name type="scientific">Chryseobacterium indoltheticum</name>
    <dbReference type="NCBI Taxonomy" id="254"/>
    <lineage>
        <taxon>Bacteria</taxon>
        <taxon>Pseudomonadati</taxon>
        <taxon>Bacteroidota</taxon>
        <taxon>Flavobacteriia</taxon>
        <taxon>Flavobacteriales</taxon>
        <taxon>Weeksellaceae</taxon>
        <taxon>Chryseobacterium group</taxon>
        <taxon>Chryseobacterium</taxon>
    </lineage>
</organism>
<protein>
    <submittedName>
        <fullName evidence="1">Glycosyl transferase, family 25</fullName>
    </submittedName>
</protein>
<dbReference type="OrthoDB" id="1417318at2"/>
<reference evidence="1 3" key="1">
    <citation type="submission" date="2017-01" db="EMBL/GenBank/DDBJ databases">
        <authorList>
            <person name="Varghese N."/>
            <person name="Submissions S."/>
        </authorList>
    </citation>
    <scope>NUCLEOTIDE SEQUENCE [LARGE SCALE GENOMIC DNA]</scope>
    <source>
        <strain evidence="1 3">ATCC 27950</strain>
    </source>
</reference>
<evidence type="ECO:0000313" key="4">
    <source>
        <dbReference type="Proteomes" id="UP000255231"/>
    </source>
</evidence>
<dbReference type="EMBL" id="FTMF01000010">
    <property type="protein sequence ID" value="SIQ92294.1"/>
    <property type="molecule type" value="Genomic_DNA"/>
</dbReference>
<dbReference type="AlphaFoldDB" id="A0A381FB99"/>
<dbReference type="Proteomes" id="UP000185725">
    <property type="component" value="Unassembled WGS sequence"/>
</dbReference>
<dbReference type="GeneID" id="303673649"/>
<accession>A0A381FB99</accession>
<evidence type="ECO:0000313" key="1">
    <source>
        <dbReference type="EMBL" id="SIQ92294.1"/>
    </source>
</evidence>
<dbReference type="GO" id="GO:0016740">
    <property type="term" value="F:transferase activity"/>
    <property type="evidence" value="ECO:0007669"/>
    <property type="project" value="UniProtKB-KW"/>
</dbReference>
<dbReference type="RefSeq" id="WP_076561569.1">
    <property type="nucleotide sequence ID" value="NZ_CP033929.1"/>
</dbReference>
<dbReference type="Proteomes" id="UP000255231">
    <property type="component" value="Unassembled WGS sequence"/>
</dbReference>
<sequence>MNEQFEDIIIPTYIINLKKREDRLTSVLKEFDGKDEFDIHIIEACEHQNGNVGLWESIVKIIKLAQTNEDDVILLIEDDHVFTDTYSKEYFISNIIGAHANGADLLLGGIGGGFNYVVPITENRFWINHFWCTQFVVIYQKFYEQILNVKFGDEDGADNVFSELTLNKMVMYPFISVQKGFGYSDIQNLNNNEDDIETCFKNANKELSFYHRKYLELIKESNI</sequence>
<name>A0A381FB99_9FLAO</name>
<keyword evidence="1" id="KW-0808">Transferase</keyword>
<dbReference type="EMBL" id="UFVS01000001">
    <property type="protein sequence ID" value="SUX43807.1"/>
    <property type="molecule type" value="Genomic_DNA"/>
</dbReference>
<reference evidence="2 4" key="2">
    <citation type="submission" date="2018-06" db="EMBL/GenBank/DDBJ databases">
        <authorList>
            <consortium name="Pathogen Informatics"/>
            <person name="Doyle S."/>
        </authorList>
    </citation>
    <scope>NUCLEOTIDE SEQUENCE [LARGE SCALE GENOMIC DNA]</scope>
    <source>
        <strain evidence="2 4">NCTC13560</strain>
    </source>
</reference>
<proteinExistence type="predicted"/>